<accession>A0A8G0ZXN9</accession>
<dbReference type="AlphaFoldDB" id="A0A8G0ZXN9"/>
<dbReference type="SUPFAM" id="SSF56059">
    <property type="entry name" value="Glutathione synthetase ATP-binding domain-like"/>
    <property type="match status" value="1"/>
</dbReference>
<evidence type="ECO:0000313" key="4">
    <source>
        <dbReference type="Proteomes" id="UP000826300"/>
    </source>
</evidence>
<dbReference type="GO" id="GO:0046872">
    <property type="term" value="F:metal ion binding"/>
    <property type="evidence" value="ECO:0007669"/>
    <property type="project" value="InterPro"/>
</dbReference>
<gene>
    <name evidence="3" type="ORF">JO391_03710</name>
</gene>
<keyword evidence="1" id="KW-0547">Nucleotide-binding</keyword>
<organism evidence="3 4">
    <name type="scientific">Neotabrizicola shimadae</name>
    <dbReference type="NCBI Taxonomy" id="2807096"/>
    <lineage>
        <taxon>Bacteria</taxon>
        <taxon>Pseudomonadati</taxon>
        <taxon>Pseudomonadota</taxon>
        <taxon>Alphaproteobacteria</taxon>
        <taxon>Rhodobacterales</taxon>
        <taxon>Paracoccaceae</taxon>
        <taxon>Neotabrizicola</taxon>
    </lineage>
</organism>
<keyword evidence="4" id="KW-1185">Reference proteome</keyword>
<dbReference type="Gene3D" id="3.30.470.20">
    <property type="entry name" value="ATP-grasp fold, B domain"/>
    <property type="match status" value="1"/>
</dbReference>
<evidence type="ECO:0000259" key="2">
    <source>
        <dbReference type="PROSITE" id="PS50975"/>
    </source>
</evidence>
<dbReference type="RefSeq" id="WP_220662852.1">
    <property type="nucleotide sequence ID" value="NZ_CP069370.1"/>
</dbReference>
<sequence length="484" mass="54742">MTKDRPKLKSLSEIYRFFRRNETPIYMITPTPFSLLGLDQWVGGLEYVNYFDIFEGAHPRCFIPRIGEKPEFKSMEDVGNYLLDHPDFRAHVKARPRGKALFVMFDEETEALCDEVGVDLALPPFGLRNRLDSKIETTRLGNEAGVASAPNVLGTADSYEELCKLAKKAKLGQDLVVQTPYGDSGRTTFFIKDAEDWERYAPKIIGQDLKVMKRINHLPGTIEGCATRHGTLVGPVMTDITGFEEITPYKGGWCGNDMAPDILPHGVPHKVRKMARKFGDRLYAEGYKGVFCLDFLLDTDTHEVYLGELNPRISGASPPTNLITSTYGGVPLFLFHLLEFMDVDWEIDLKEVQDRWSDYDNWTQLVLKQTEDKVELLTKAPRSGIWKMAPDGSVHFLRPALNVQSLGDESEAFYLRVYGQGDYCYHGADLGILMTRGRMQSADRQLLDRAKKWNAGIKSQFVSVPLTPQMDMAPPPDFASGKWY</sequence>
<evidence type="ECO:0000256" key="1">
    <source>
        <dbReference type="PROSITE-ProRule" id="PRU00409"/>
    </source>
</evidence>
<dbReference type="KEGG" id="nsm:JO391_03710"/>
<reference evidence="3" key="1">
    <citation type="submission" date="2021-02" db="EMBL/GenBank/DDBJ databases">
        <title>Rhodobacter shimadae sp. nov., an aerobic anoxygenic phototrophic bacterium isolated from a hot spring.</title>
        <authorList>
            <person name="Muramatsu S."/>
            <person name="Haruta S."/>
            <person name="Hirose S."/>
            <person name="Hanada S."/>
        </authorList>
    </citation>
    <scope>NUCLEOTIDE SEQUENCE</scope>
    <source>
        <strain evidence="3">N10</strain>
    </source>
</reference>
<keyword evidence="1" id="KW-0067">ATP-binding</keyword>
<dbReference type="GO" id="GO:0005524">
    <property type="term" value="F:ATP binding"/>
    <property type="evidence" value="ECO:0007669"/>
    <property type="project" value="UniProtKB-UniRule"/>
</dbReference>
<protein>
    <submittedName>
        <fullName evidence="3">Biotin carboxylase</fullName>
    </submittedName>
</protein>
<feature type="domain" description="ATP-grasp" evidence="2">
    <location>
        <begin position="138"/>
        <end position="341"/>
    </location>
</feature>
<dbReference type="InterPro" id="IPR011761">
    <property type="entry name" value="ATP-grasp"/>
</dbReference>
<name>A0A8G0ZXN9_9RHOB</name>
<dbReference type="EMBL" id="CP069370">
    <property type="protein sequence ID" value="QYZ70635.1"/>
    <property type="molecule type" value="Genomic_DNA"/>
</dbReference>
<evidence type="ECO:0000313" key="3">
    <source>
        <dbReference type="EMBL" id="QYZ70635.1"/>
    </source>
</evidence>
<proteinExistence type="predicted"/>
<dbReference type="PROSITE" id="PS50975">
    <property type="entry name" value="ATP_GRASP"/>
    <property type="match status" value="1"/>
</dbReference>
<dbReference type="Proteomes" id="UP000826300">
    <property type="component" value="Chromosome"/>
</dbReference>
<dbReference type="NCBIfam" id="NF005096">
    <property type="entry name" value="PRK06524.1"/>
    <property type="match status" value="1"/>
</dbReference>